<dbReference type="OrthoDB" id="1658288at2759"/>
<accession>A0A2J5I9S6</accession>
<keyword evidence="2" id="KW-1185">Reference proteome</keyword>
<dbReference type="EMBL" id="KZ559496">
    <property type="protein sequence ID" value="PLN86845.1"/>
    <property type="molecule type" value="Genomic_DNA"/>
</dbReference>
<protein>
    <submittedName>
        <fullName evidence="1">Uncharacterized protein</fullName>
    </submittedName>
</protein>
<organism evidence="1 2">
    <name type="scientific">Aspergillus taichungensis</name>
    <dbReference type="NCBI Taxonomy" id="482145"/>
    <lineage>
        <taxon>Eukaryota</taxon>
        <taxon>Fungi</taxon>
        <taxon>Dikarya</taxon>
        <taxon>Ascomycota</taxon>
        <taxon>Pezizomycotina</taxon>
        <taxon>Eurotiomycetes</taxon>
        <taxon>Eurotiomycetidae</taxon>
        <taxon>Eurotiales</taxon>
        <taxon>Aspergillaceae</taxon>
        <taxon>Aspergillus</taxon>
        <taxon>Aspergillus subgen. Circumdati</taxon>
    </lineage>
</organism>
<reference evidence="2" key="1">
    <citation type="submission" date="2017-12" db="EMBL/GenBank/DDBJ databases">
        <authorList>
            <consortium name="DOE Joint Genome Institute"/>
            <person name="Mondo S.J."/>
            <person name="Kjaerbolling I."/>
            <person name="Vesth T.C."/>
            <person name="Frisvad J.C."/>
            <person name="Nybo J.L."/>
            <person name="Theobald S."/>
            <person name="Kuo A."/>
            <person name="Bowyer P."/>
            <person name="Matsuda Y."/>
            <person name="Lyhne E.K."/>
            <person name="Kogle M.E."/>
            <person name="Clum A."/>
            <person name="Lipzen A."/>
            <person name="Salamov A."/>
            <person name="Ngan C.Y."/>
            <person name="Daum C."/>
            <person name="Chiniquy J."/>
            <person name="Barry K."/>
            <person name="LaButti K."/>
            <person name="Haridas S."/>
            <person name="Simmons B.A."/>
            <person name="Magnuson J.K."/>
            <person name="Mortensen U.H."/>
            <person name="Larsen T.O."/>
            <person name="Grigoriev I.V."/>
            <person name="Baker S.E."/>
            <person name="Andersen M.R."/>
            <person name="Nordberg H.P."/>
            <person name="Cantor M.N."/>
            <person name="Hua S.X."/>
        </authorList>
    </citation>
    <scope>NUCLEOTIDE SEQUENCE [LARGE SCALE GENOMIC DNA]</scope>
    <source>
        <strain evidence="2">IBT 19404</strain>
    </source>
</reference>
<dbReference type="Proteomes" id="UP000235023">
    <property type="component" value="Unassembled WGS sequence"/>
</dbReference>
<sequence length="98" mass="11068">MHRHAFGLSRSRPSCTVHNLRVNARGPDPTSTLDTVHRLGSLYYYHGILVDEMYQRVPAGKEKDPLAQIPVGHGGIKRLNRPSITGNTAHYILWNILR</sequence>
<evidence type="ECO:0000313" key="1">
    <source>
        <dbReference type="EMBL" id="PLN86845.1"/>
    </source>
</evidence>
<proteinExistence type="predicted"/>
<gene>
    <name evidence="1" type="ORF">BDW42DRAFT_157836</name>
</gene>
<evidence type="ECO:0000313" key="2">
    <source>
        <dbReference type="Proteomes" id="UP000235023"/>
    </source>
</evidence>
<name>A0A2J5I9S6_9EURO</name>
<dbReference type="AlphaFoldDB" id="A0A2J5I9S6"/>